<dbReference type="OrthoDB" id="2734890at2759"/>
<dbReference type="Proteomes" id="UP000054144">
    <property type="component" value="Unassembled WGS sequence"/>
</dbReference>
<keyword evidence="3" id="KW-1185">Reference proteome</keyword>
<gene>
    <name evidence="2" type="ORF">FISHEDRAFT_74727</name>
</gene>
<accession>A0A0D7A9D9</accession>
<organism evidence="2 3">
    <name type="scientific">Fistulina hepatica ATCC 64428</name>
    <dbReference type="NCBI Taxonomy" id="1128425"/>
    <lineage>
        <taxon>Eukaryota</taxon>
        <taxon>Fungi</taxon>
        <taxon>Dikarya</taxon>
        <taxon>Basidiomycota</taxon>
        <taxon>Agaricomycotina</taxon>
        <taxon>Agaricomycetes</taxon>
        <taxon>Agaricomycetidae</taxon>
        <taxon>Agaricales</taxon>
        <taxon>Fistulinaceae</taxon>
        <taxon>Fistulina</taxon>
    </lineage>
</organism>
<evidence type="ECO:0000256" key="1">
    <source>
        <dbReference type="SAM" id="SignalP"/>
    </source>
</evidence>
<reference evidence="2 3" key="1">
    <citation type="journal article" date="2015" name="Fungal Genet. Biol.">
        <title>Evolution of novel wood decay mechanisms in Agaricales revealed by the genome sequences of Fistulina hepatica and Cylindrobasidium torrendii.</title>
        <authorList>
            <person name="Floudas D."/>
            <person name="Held B.W."/>
            <person name="Riley R."/>
            <person name="Nagy L.G."/>
            <person name="Koehler G."/>
            <person name="Ransdell A.S."/>
            <person name="Younus H."/>
            <person name="Chow J."/>
            <person name="Chiniquy J."/>
            <person name="Lipzen A."/>
            <person name="Tritt A."/>
            <person name="Sun H."/>
            <person name="Haridas S."/>
            <person name="LaButti K."/>
            <person name="Ohm R.A."/>
            <person name="Kues U."/>
            <person name="Blanchette R.A."/>
            <person name="Grigoriev I.V."/>
            <person name="Minto R.E."/>
            <person name="Hibbett D.S."/>
        </authorList>
    </citation>
    <scope>NUCLEOTIDE SEQUENCE [LARGE SCALE GENOMIC DNA]</scope>
    <source>
        <strain evidence="2 3">ATCC 64428</strain>
    </source>
</reference>
<feature type="signal peptide" evidence="1">
    <location>
        <begin position="1"/>
        <end position="21"/>
    </location>
</feature>
<sequence>MLFSSGIFATALVVFTGVARGASFYRAGETDLTSRENIGLECYNGDHDITYESGRDWIAPLAAACYRWVVENNTELWENKLCVAAASVATVNVLRNFCVCNRVYNSADAFIPSQTDLQSLDYNVYANIVGDCAWQTGGCPMTEQNFIDMVYSSITEYGGTNWPSSAQEVIGHWNDILSWAATGTDIPYLNFNDWLHYSS</sequence>
<protein>
    <submittedName>
        <fullName evidence="2">Uncharacterized protein</fullName>
    </submittedName>
</protein>
<feature type="chain" id="PRO_5002316317" evidence="1">
    <location>
        <begin position="22"/>
        <end position="199"/>
    </location>
</feature>
<evidence type="ECO:0000313" key="3">
    <source>
        <dbReference type="Proteomes" id="UP000054144"/>
    </source>
</evidence>
<dbReference type="AlphaFoldDB" id="A0A0D7A9D9"/>
<proteinExistence type="predicted"/>
<dbReference type="EMBL" id="KN881942">
    <property type="protein sequence ID" value="KIY47428.1"/>
    <property type="molecule type" value="Genomic_DNA"/>
</dbReference>
<name>A0A0D7A9D9_9AGAR</name>
<keyword evidence="1" id="KW-0732">Signal</keyword>
<evidence type="ECO:0000313" key="2">
    <source>
        <dbReference type="EMBL" id="KIY47428.1"/>
    </source>
</evidence>